<dbReference type="InterPro" id="IPR016032">
    <property type="entry name" value="Sig_transdc_resp-reg_C-effctor"/>
</dbReference>
<dbReference type="PROSITE" id="PS00622">
    <property type="entry name" value="HTH_LUXR_1"/>
    <property type="match status" value="1"/>
</dbReference>
<name>A0A2K3UT06_9DEIO</name>
<reference evidence="2 3" key="1">
    <citation type="submission" date="2018-01" db="EMBL/GenBank/DDBJ databases">
        <title>Deinococcus koreensis sp. nov., a radiation-resistant bacterium isolated from river water.</title>
        <authorList>
            <person name="Choi A."/>
        </authorList>
    </citation>
    <scope>NUCLEOTIDE SEQUENCE [LARGE SCALE GENOMIC DNA]</scope>
    <source>
        <strain evidence="2 3">SJW1-2</strain>
    </source>
</reference>
<dbReference type="PANTHER" id="PTHR47691:SF3">
    <property type="entry name" value="HTH-TYPE TRANSCRIPTIONAL REGULATOR RV0890C-RELATED"/>
    <property type="match status" value="1"/>
</dbReference>
<organism evidence="2 3">
    <name type="scientific">Deinococcus koreensis</name>
    <dbReference type="NCBI Taxonomy" id="2054903"/>
    <lineage>
        <taxon>Bacteria</taxon>
        <taxon>Thermotogati</taxon>
        <taxon>Deinococcota</taxon>
        <taxon>Deinococci</taxon>
        <taxon>Deinococcales</taxon>
        <taxon>Deinococcaceae</taxon>
        <taxon>Deinococcus</taxon>
    </lineage>
</organism>
<dbReference type="Gene3D" id="1.10.10.10">
    <property type="entry name" value="Winged helix-like DNA-binding domain superfamily/Winged helix DNA-binding domain"/>
    <property type="match status" value="1"/>
</dbReference>
<feature type="domain" description="HTH luxR-type" evidence="1">
    <location>
        <begin position="777"/>
        <end position="842"/>
    </location>
</feature>
<dbReference type="Pfam" id="PF13424">
    <property type="entry name" value="TPR_12"/>
    <property type="match status" value="1"/>
</dbReference>
<dbReference type="SMART" id="SM00421">
    <property type="entry name" value="HTH_LUXR"/>
    <property type="match status" value="1"/>
</dbReference>
<dbReference type="GO" id="GO:0006355">
    <property type="term" value="P:regulation of DNA-templated transcription"/>
    <property type="evidence" value="ECO:0007669"/>
    <property type="project" value="InterPro"/>
</dbReference>
<dbReference type="SUPFAM" id="SSF48452">
    <property type="entry name" value="TPR-like"/>
    <property type="match status" value="2"/>
</dbReference>
<dbReference type="InterPro" id="IPR036388">
    <property type="entry name" value="WH-like_DNA-bd_sf"/>
</dbReference>
<dbReference type="PRINTS" id="PR00038">
    <property type="entry name" value="HTHLUXR"/>
</dbReference>
<dbReference type="RefSeq" id="WP_103313657.1">
    <property type="nucleotide sequence ID" value="NZ_PPPD01000002.1"/>
</dbReference>
<dbReference type="CDD" id="cd06170">
    <property type="entry name" value="LuxR_C_like"/>
    <property type="match status" value="1"/>
</dbReference>
<proteinExistence type="predicted"/>
<dbReference type="Proteomes" id="UP000236379">
    <property type="component" value="Unassembled WGS sequence"/>
</dbReference>
<dbReference type="InterPro" id="IPR027417">
    <property type="entry name" value="P-loop_NTPase"/>
</dbReference>
<dbReference type="SMART" id="SM00028">
    <property type="entry name" value="TPR"/>
    <property type="match status" value="5"/>
</dbReference>
<evidence type="ECO:0000313" key="2">
    <source>
        <dbReference type="EMBL" id="PNY79673.1"/>
    </source>
</evidence>
<dbReference type="InterPro" id="IPR000792">
    <property type="entry name" value="Tscrpt_reg_LuxR_C"/>
</dbReference>
<dbReference type="Pfam" id="PF00196">
    <property type="entry name" value="GerE"/>
    <property type="match status" value="1"/>
</dbReference>
<dbReference type="AlphaFoldDB" id="A0A2K3UT06"/>
<protein>
    <recommendedName>
        <fullName evidence="1">HTH luxR-type domain-containing protein</fullName>
    </recommendedName>
</protein>
<keyword evidence="3" id="KW-1185">Reference proteome</keyword>
<gene>
    <name evidence="2" type="ORF">CVO96_17055</name>
</gene>
<dbReference type="PRINTS" id="PR00364">
    <property type="entry name" value="DISEASERSIST"/>
</dbReference>
<evidence type="ECO:0000259" key="1">
    <source>
        <dbReference type="PROSITE" id="PS50043"/>
    </source>
</evidence>
<dbReference type="OrthoDB" id="9811542at2"/>
<accession>A0A2K3UT06</accession>
<sequence>MSLAAAHNLPPQPTALLGREDVLREVSSLLWGPTRLLTLLGPGGVGKTRLAVELATTVRPDFAGGAWFIDLSGGLPPAALPAHLARVLGLTLDGADPLDSLVGQLPDQPLLVLLDNFESVPDAAPLLGQLLGACPALRVIVTSRVALNLRWERRLEVPPLALPEPGSPSPADASPAVQLYLERARAAGGPEVTDLGAAARLCARLDGLPLAIELAAARAAQFGPAALLARLERHLALPSTPAPDRPARHHSLNAVIGASYDMLSAAQQATLRRLAVAAGGVGENAARVMAETDALGIDALDVLLALTDVNLLSARPGHDGQPRFWMLETVRDYAGAQADPAEFQLARQRHAQWCLELAERLTPEWRSEAQAQVLAQLNEEHPNVRAALAWTLRAQANLADRQVGVQLAEALWPYWLAHGHLGEGRAWLEAALSGAGEAGLPGLYRGAGVLARQQGDLAGAVQWAERATLAAQLAADTWQEAAATGDLGVALALQGDLGRASAALDRQLSLQITLGDQHSADALNNRGAVALRAGDFERATDLLGRVLTMCLASGDARGEADVRSNLGVLACQAADWPLASAHLSRALELRRQLCDRHGEAETLGNLGTALRLAGDAAAAAALHEQALTLRQQGTQPQAIAPAQLNLGLTFLALGRLDEATPLLLAAADSGGGSVGVSSIHRAGVLQALATLAARREQWPWVARLLGASRLFLDGGSPLWPGQQAERATVEAQGRQALGGQSMQAELALGERTPWDTLIAGAADMFRSVPTSTASALIPTHRDDLSEREREVLALLVRGWPNKKIASAMKLADNTVKNHLASVYSKLGVRGRAEAVARALQERLLE</sequence>
<dbReference type="Gene3D" id="3.40.50.300">
    <property type="entry name" value="P-loop containing nucleotide triphosphate hydrolases"/>
    <property type="match status" value="1"/>
</dbReference>
<evidence type="ECO:0000313" key="3">
    <source>
        <dbReference type="Proteomes" id="UP000236379"/>
    </source>
</evidence>
<dbReference type="InterPro" id="IPR019734">
    <property type="entry name" value="TPR_rpt"/>
</dbReference>
<dbReference type="InterPro" id="IPR011990">
    <property type="entry name" value="TPR-like_helical_dom_sf"/>
</dbReference>
<comment type="caution">
    <text evidence="2">The sequence shown here is derived from an EMBL/GenBank/DDBJ whole genome shotgun (WGS) entry which is preliminary data.</text>
</comment>
<dbReference type="PANTHER" id="PTHR47691">
    <property type="entry name" value="REGULATOR-RELATED"/>
    <property type="match status" value="1"/>
</dbReference>
<dbReference type="PROSITE" id="PS50043">
    <property type="entry name" value="HTH_LUXR_2"/>
    <property type="match status" value="1"/>
</dbReference>
<dbReference type="EMBL" id="PPPD01000002">
    <property type="protein sequence ID" value="PNY79673.1"/>
    <property type="molecule type" value="Genomic_DNA"/>
</dbReference>
<dbReference type="GO" id="GO:0003677">
    <property type="term" value="F:DNA binding"/>
    <property type="evidence" value="ECO:0007669"/>
    <property type="project" value="InterPro"/>
</dbReference>
<dbReference type="Gene3D" id="1.25.40.10">
    <property type="entry name" value="Tetratricopeptide repeat domain"/>
    <property type="match status" value="1"/>
</dbReference>
<dbReference type="SUPFAM" id="SSF52540">
    <property type="entry name" value="P-loop containing nucleoside triphosphate hydrolases"/>
    <property type="match status" value="1"/>
</dbReference>
<dbReference type="SUPFAM" id="SSF46894">
    <property type="entry name" value="C-terminal effector domain of the bipartite response regulators"/>
    <property type="match status" value="1"/>
</dbReference>